<name>A0A484H9K3_9ZZZZ</name>
<dbReference type="SUPFAM" id="SSF100950">
    <property type="entry name" value="NagB/RpiA/CoA transferase-like"/>
    <property type="match status" value="1"/>
</dbReference>
<dbReference type="PANTHER" id="PTHR23407:SF1">
    <property type="entry name" value="5-FORMYLTETRAHYDROFOLATE CYCLO-LIGASE"/>
    <property type="match status" value="1"/>
</dbReference>
<dbReference type="GO" id="GO:0035999">
    <property type="term" value="P:tetrahydrofolate interconversion"/>
    <property type="evidence" value="ECO:0007669"/>
    <property type="project" value="TreeGrafter"/>
</dbReference>
<dbReference type="GO" id="GO:0030272">
    <property type="term" value="F:5-formyltetrahydrofolate cyclo-ligase activity"/>
    <property type="evidence" value="ECO:0007669"/>
    <property type="project" value="UniProtKB-EC"/>
</dbReference>
<protein>
    <submittedName>
        <fullName evidence="4">5-formyltetrahydrofolate cyclo-ligase</fullName>
        <ecNumber evidence="4">6.3.3.2</ecNumber>
    </submittedName>
</protein>
<organism evidence="4">
    <name type="scientific">invertebrate metagenome</name>
    <dbReference type="NCBI Taxonomy" id="1711999"/>
    <lineage>
        <taxon>unclassified sequences</taxon>
        <taxon>metagenomes</taxon>
        <taxon>organismal metagenomes</taxon>
    </lineage>
</organism>
<dbReference type="InterPro" id="IPR002698">
    <property type="entry name" value="FTHF_cligase"/>
</dbReference>
<dbReference type="GO" id="GO:0009396">
    <property type="term" value="P:folic acid-containing compound biosynthetic process"/>
    <property type="evidence" value="ECO:0007669"/>
    <property type="project" value="TreeGrafter"/>
</dbReference>
<sequence length="179" mass="20455">MLAHRHRLAAYHGHIVAKILAHSVLQLLRYVSYSHSCRQGMVVAGYWPMAGEVDVRPLLRRFSLLGWQTALPVVVSKQPLIFRIWKNNFLLEDGRHNTLNPRSGTQQVVPDVILVPLLAFDPAGFRLGFGAGYYDRTLADLRRRRRGKVVAIGIAFADQEIPRVPRHRYDVTLDLIWRG</sequence>
<evidence type="ECO:0000256" key="1">
    <source>
        <dbReference type="ARBA" id="ARBA00010638"/>
    </source>
</evidence>
<dbReference type="InterPro" id="IPR024185">
    <property type="entry name" value="FTHF_cligase-like_sf"/>
</dbReference>
<dbReference type="PIRSF" id="PIRSF006806">
    <property type="entry name" value="FTHF_cligase"/>
    <property type="match status" value="1"/>
</dbReference>
<evidence type="ECO:0000256" key="2">
    <source>
        <dbReference type="ARBA" id="ARBA00022741"/>
    </source>
</evidence>
<dbReference type="InterPro" id="IPR037171">
    <property type="entry name" value="NagB/RpiA_transferase-like"/>
</dbReference>
<accession>A0A484H9K3</accession>
<dbReference type="AlphaFoldDB" id="A0A484H9K3"/>
<proteinExistence type="inferred from homology"/>
<dbReference type="NCBIfam" id="TIGR02727">
    <property type="entry name" value="MTHFS_bact"/>
    <property type="match status" value="1"/>
</dbReference>
<dbReference type="EC" id="6.3.3.2" evidence="4"/>
<keyword evidence="2" id="KW-0547">Nucleotide-binding</keyword>
<keyword evidence="4" id="KW-0436">Ligase</keyword>
<reference evidence="4" key="1">
    <citation type="submission" date="2018-10" db="EMBL/GenBank/DDBJ databases">
        <authorList>
            <person name="Gruber-Vodicka H."/>
            <person name="Jaeckle O."/>
        </authorList>
    </citation>
    <scope>NUCLEOTIDE SEQUENCE</scope>
</reference>
<dbReference type="Pfam" id="PF01812">
    <property type="entry name" value="5-FTHF_cyc-lig"/>
    <property type="match status" value="1"/>
</dbReference>
<dbReference type="GO" id="GO:0005524">
    <property type="term" value="F:ATP binding"/>
    <property type="evidence" value="ECO:0007669"/>
    <property type="project" value="UniProtKB-KW"/>
</dbReference>
<keyword evidence="3" id="KW-0067">ATP-binding</keyword>
<dbReference type="EMBL" id="LR026963">
    <property type="protein sequence ID" value="VBB69523.1"/>
    <property type="molecule type" value="Genomic_DNA"/>
</dbReference>
<gene>
    <name evidence="4" type="ORF">RIEGSTA812A_PEG_996</name>
</gene>
<dbReference type="PANTHER" id="PTHR23407">
    <property type="entry name" value="ATPASE INHIBITOR/5-FORMYLTETRAHYDROFOLATE CYCLO-LIGASE"/>
    <property type="match status" value="1"/>
</dbReference>
<evidence type="ECO:0000256" key="3">
    <source>
        <dbReference type="ARBA" id="ARBA00022840"/>
    </source>
</evidence>
<evidence type="ECO:0000313" key="4">
    <source>
        <dbReference type="EMBL" id="VBB69523.1"/>
    </source>
</evidence>
<comment type="similarity">
    <text evidence="1">Belongs to the 5-formyltetrahydrofolate cyclo-ligase family.</text>
</comment>
<dbReference type="Gene3D" id="3.40.50.10420">
    <property type="entry name" value="NagB/RpiA/CoA transferase-like"/>
    <property type="match status" value="1"/>
</dbReference>